<proteinExistence type="predicted"/>
<keyword evidence="2" id="KW-1185">Reference proteome</keyword>
<protein>
    <submittedName>
        <fullName evidence="1">Uncharacterized protein</fullName>
    </submittedName>
</protein>
<dbReference type="EMBL" id="JAENGY010002866">
    <property type="protein sequence ID" value="KAG6943033.1"/>
    <property type="molecule type" value="Genomic_DNA"/>
</dbReference>
<evidence type="ECO:0000313" key="2">
    <source>
        <dbReference type="Proteomes" id="UP000709295"/>
    </source>
</evidence>
<evidence type="ECO:0000313" key="1">
    <source>
        <dbReference type="EMBL" id="KAG6943033.1"/>
    </source>
</evidence>
<name>A0A8J5ID64_9STRA</name>
<sequence>SKSRYHILQDYNYDIDKRIKLTKNSGGKKAVYKGYDDICDWRVELNRRSFGEKKV</sequence>
<feature type="non-terminal residue" evidence="1">
    <location>
        <position position="1"/>
    </location>
</feature>
<organism evidence="1 2">
    <name type="scientific">Phytophthora aleatoria</name>
    <dbReference type="NCBI Taxonomy" id="2496075"/>
    <lineage>
        <taxon>Eukaryota</taxon>
        <taxon>Sar</taxon>
        <taxon>Stramenopiles</taxon>
        <taxon>Oomycota</taxon>
        <taxon>Peronosporomycetes</taxon>
        <taxon>Peronosporales</taxon>
        <taxon>Peronosporaceae</taxon>
        <taxon>Phytophthora</taxon>
    </lineage>
</organism>
<reference evidence="1" key="1">
    <citation type="submission" date="2021-01" db="EMBL/GenBank/DDBJ databases">
        <title>Phytophthora aleatoria, a newly-described species from Pinus radiata is distinct from Phytophthora cactorum isolates based on comparative genomics.</title>
        <authorList>
            <person name="Mcdougal R."/>
            <person name="Panda P."/>
            <person name="Williams N."/>
            <person name="Studholme D.J."/>
        </authorList>
    </citation>
    <scope>NUCLEOTIDE SEQUENCE</scope>
    <source>
        <strain evidence="1">NZFS 4037</strain>
    </source>
</reference>
<gene>
    <name evidence="1" type="ORF">JG688_00017809</name>
</gene>
<comment type="caution">
    <text evidence="1">The sequence shown here is derived from an EMBL/GenBank/DDBJ whole genome shotgun (WGS) entry which is preliminary data.</text>
</comment>
<accession>A0A8J5ID64</accession>
<dbReference type="AlphaFoldDB" id="A0A8J5ID64"/>
<dbReference type="Proteomes" id="UP000709295">
    <property type="component" value="Unassembled WGS sequence"/>
</dbReference>